<accession>A0AAU6T5L8</accession>
<protein>
    <submittedName>
        <fullName evidence="1">DUF4276 family protein</fullName>
    </submittedName>
</protein>
<dbReference type="Pfam" id="PF14103">
    <property type="entry name" value="DUF4276"/>
    <property type="match status" value="1"/>
</dbReference>
<evidence type="ECO:0000313" key="1">
    <source>
        <dbReference type="EMBL" id="XAG40220.1"/>
    </source>
</evidence>
<sequence length="227" mass="25006">MSDYIEVIAIVEGKTEQVFVESVLQPYLAQQNIFMSATQVSKPGQKGGDVRFSRVSRDIERHLKQRPDTYVTTLVDYYGVKEWPGLDTLPAGLEPVGIAAHLNGAARASVVEQCAAQQAERRFIPFIAVHEFEAWLFSDSAILAAELGIPEPLVARVLEESGEPESINNGWETAPSKRLDGWSGGKFAKTSKGIAIAERIGIAQMRAQCPLFNAWIARFEALMQESV</sequence>
<proteinExistence type="predicted"/>
<dbReference type="EMBL" id="CP095328">
    <property type="protein sequence ID" value="XAG40220.1"/>
    <property type="molecule type" value="Genomic_DNA"/>
</dbReference>
<gene>
    <name evidence="1" type="ORF">MRK42_14585</name>
</gene>
<reference evidence="1" key="1">
    <citation type="submission" date="2022-03" db="EMBL/GenBank/DDBJ databases">
        <title>Sea Food Isolates.</title>
        <authorList>
            <person name="Li C."/>
        </authorList>
    </citation>
    <scope>NUCLEOTIDE SEQUENCE</scope>
    <source>
        <strain evidence="1">19NY04SH05-1</strain>
    </source>
</reference>
<dbReference type="AlphaFoldDB" id="A0AAU6T5L8"/>
<dbReference type="RefSeq" id="WP_335856085.1">
    <property type="nucleotide sequence ID" value="NZ_CP095328.1"/>
</dbReference>
<dbReference type="InterPro" id="IPR025455">
    <property type="entry name" value="DUF4276"/>
</dbReference>
<organism evidence="1">
    <name type="scientific">Aeromonas sp. 19NY04SH05-1</name>
    <dbReference type="NCBI Taxonomy" id="2920537"/>
    <lineage>
        <taxon>Bacteria</taxon>
        <taxon>Pseudomonadati</taxon>
        <taxon>Pseudomonadota</taxon>
        <taxon>Gammaproteobacteria</taxon>
        <taxon>Aeromonadales</taxon>
        <taxon>Aeromonadaceae</taxon>
        <taxon>Aeromonas</taxon>
    </lineage>
</organism>
<name>A0AAU6T5L8_9GAMM</name>